<feature type="transmembrane region" description="Helical" evidence="2">
    <location>
        <begin position="52"/>
        <end position="71"/>
    </location>
</feature>
<dbReference type="PANTHER" id="PTHR36193:SF23">
    <property type="entry name" value="PHISTB DOMAIN-CONTAINING RESA-LIKE PROTEIN 1"/>
    <property type="match status" value="1"/>
</dbReference>
<keyword evidence="2" id="KW-0812">Transmembrane</keyword>
<dbReference type="Pfam" id="PF09687">
    <property type="entry name" value="PRESAN"/>
    <property type="match status" value="1"/>
</dbReference>
<sequence length="435" mass="50898">MKCYNELSINQSEGLVDDNNKYMNLKNLGFKSFFSDDKKNKSTLFSFSFRNIYMLICIISVMYVSFMNVHMNDENNTSDSKSVSLVERNLSEYYIGRYGALRNYYGPIIGVNKKHYSGKHNKDTSYDALEEDSNDSEEDSENDSEDESEVESENESENESEDQSENDTENDTENETEQESEEQSQNESDGESENESEEESDDEPVKKNAPKNKEDTKNEEKKDLRQGKGDIIRKTLNNTNPNKDKFNDSNNKFKAPLKNLNYNDITRQLNSYEISDVIKGLKENIPNEDLVNVWIQTLGVCKSGGHDMISNLKNYEKSCLSEYKKIILPHYGGPPREKNPEEYWEKCLYDFEVKLLNASYEYNSKFYELLNKKDKLFKIKKFLFSCLDEFSNLKKQLYKEYKNELYDNIMRASGKKYSILKIIYIYIYLSKRDSD</sequence>
<reference evidence="4 5" key="2">
    <citation type="submission" date="2013-02" db="EMBL/GenBank/DDBJ databases">
        <title>The Genome Sequence of Plasmodium falciparum Vietnam Oak-Knoll (FVO).</title>
        <authorList>
            <consortium name="The Broad Institute Genome Sequencing Platform"/>
            <consortium name="The Broad Institute Genome Sequencing Center for Infectious Disease"/>
            <person name="Neafsey D."/>
            <person name="Cheeseman I."/>
            <person name="Volkman S."/>
            <person name="Adams J."/>
            <person name="Walker B."/>
            <person name="Young S.K."/>
            <person name="Zeng Q."/>
            <person name="Gargeya S."/>
            <person name="Fitzgerald M."/>
            <person name="Haas B."/>
            <person name="Abouelleil A."/>
            <person name="Alvarado L."/>
            <person name="Arachchi H.M."/>
            <person name="Berlin A.M."/>
            <person name="Chapman S.B."/>
            <person name="Dewar J."/>
            <person name="Goldberg J."/>
            <person name="Griggs A."/>
            <person name="Gujja S."/>
            <person name="Hansen M."/>
            <person name="Howarth C."/>
            <person name="Imamovic A."/>
            <person name="Larimer J."/>
            <person name="McCowan C."/>
            <person name="Murphy C."/>
            <person name="Neiman D."/>
            <person name="Pearson M."/>
            <person name="Priest M."/>
            <person name="Roberts A."/>
            <person name="Saif S."/>
            <person name="Shea T."/>
            <person name="Sisk P."/>
            <person name="Sykes S."/>
            <person name="Wortman J."/>
            <person name="Nusbaum C."/>
            <person name="Birren B."/>
        </authorList>
    </citation>
    <scope>NUCLEOTIDE SEQUENCE [LARGE SCALE GENOMIC DNA]</scope>
    <source>
        <strain evidence="5">Vietnam Oak-Knoll (FVO)</strain>
    </source>
</reference>
<dbReference type="AlphaFoldDB" id="A0A024V2N8"/>
<dbReference type="NCBIfam" id="TIGR01639">
    <property type="entry name" value="P_fal_TIGR01639"/>
    <property type="match status" value="1"/>
</dbReference>
<evidence type="ECO:0000256" key="2">
    <source>
        <dbReference type="SAM" id="Phobius"/>
    </source>
</evidence>
<keyword evidence="2" id="KW-1133">Transmembrane helix</keyword>
<feature type="domain" description="Plasmodium RESA N-terminal" evidence="3">
    <location>
        <begin position="268"/>
        <end position="401"/>
    </location>
</feature>
<evidence type="ECO:0000313" key="5">
    <source>
        <dbReference type="Proteomes" id="UP000030690"/>
    </source>
</evidence>
<dbReference type="OrthoDB" id="378476at2759"/>
<dbReference type="Proteomes" id="UP000030690">
    <property type="component" value="Unassembled WGS sequence"/>
</dbReference>
<organism evidence="4 5">
    <name type="scientific">Plasmodium falciparum Vietnam Oak-Knoll</name>
    <name type="common">FVO</name>
    <dbReference type="NCBI Taxonomy" id="1036723"/>
    <lineage>
        <taxon>Eukaryota</taxon>
        <taxon>Sar</taxon>
        <taxon>Alveolata</taxon>
        <taxon>Apicomplexa</taxon>
        <taxon>Aconoidasida</taxon>
        <taxon>Haemosporida</taxon>
        <taxon>Plasmodiidae</taxon>
        <taxon>Plasmodium</taxon>
        <taxon>Plasmodium (Laverania)</taxon>
    </lineage>
</organism>
<keyword evidence="2" id="KW-0472">Membrane</keyword>
<dbReference type="InterPro" id="IPR044885">
    <property type="entry name" value="PRESA_N_sf"/>
</dbReference>
<dbReference type="PANTHER" id="PTHR36193">
    <property type="entry name" value="PHISTB DOMAIN-CONTAINING RESA-LIKE PROTEIN 1"/>
    <property type="match status" value="1"/>
</dbReference>
<evidence type="ECO:0000256" key="1">
    <source>
        <dbReference type="SAM" id="MobiDB-lite"/>
    </source>
</evidence>
<name>A0A024V2N8_PLAFA</name>
<dbReference type="InterPro" id="IPR019111">
    <property type="entry name" value="PRESA_N"/>
</dbReference>
<evidence type="ECO:0000313" key="4">
    <source>
        <dbReference type="EMBL" id="ETW16485.1"/>
    </source>
</evidence>
<protein>
    <recommendedName>
        <fullName evidence="3">Plasmodium RESA N-terminal domain-containing protein</fullName>
    </recommendedName>
</protein>
<evidence type="ECO:0000259" key="3">
    <source>
        <dbReference type="Pfam" id="PF09687"/>
    </source>
</evidence>
<feature type="compositionally biased region" description="Basic and acidic residues" evidence="1">
    <location>
        <begin position="203"/>
        <end position="233"/>
    </location>
</feature>
<dbReference type="InterPro" id="IPR006526">
    <property type="entry name" value="Export_prot_PHISTa/b/c"/>
</dbReference>
<accession>A0A024V2N8</accession>
<reference evidence="4 5" key="1">
    <citation type="submission" date="2013-02" db="EMBL/GenBank/DDBJ databases">
        <title>The Genome Annotation of Plasmodium falciparum Vietnam Oak-Knoll (FVO).</title>
        <authorList>
            <consortium name="The Broad Institute Genome Sequencing Platform"/>
            <consortium name="The Broad Institute Genome Sequencing Center for Infectious Disease"/>
            <person name="Neafsey D."/>
            <person name="Hoffman S."/>
            <person name="Volkman S."/>
            <person name="Rosenthal P."/>
            <person name="Walker B."/>
            <person name="Young S.K."/>
            <person name="Zeng Q."/>
            <person name="Gargeya S."/>
            <person name="Fitzgerald M."/>
            <person name="Haas B."/>
            <person name="Abouelleil A."/>
            <person name="Allen A.W."/>
            <person name="Alvarado L."/>
            <person name="Arachchi H.M."/>
            <person name="Berlin A.M."/>
            <person name="Chapman S.B."/>
            <person name="Gainer-Dewar J."/>
            <person name="Goldberg J."/>
            <person name="Griggs A."/>
            <person name="Gujja S."/>
            <person name="Hansen M."/>
            <person name="Howarth C."/>
            <person name="Imamovic A."/>
            <person name="Ireland A."/>
            <person name="Larimer J."/>
            <person name="McCowan C."/>
            <person name="Murphy C."/>
            <person name="Pearson M."/>
            <person name="Poon T.W."/>
            <person name="Priest M."/>
            <person name="Roberts A."/>
            <person name="Saif S."/>
            <person name="Shea T."/>
            <person name="Sisk P."/>
            <person name="Sykes S."/>
            <person name="Wortman J."/>
            <person name="Nusbaum C."/>
            <person name="Birren B."/>
        </authorList>
    </citation>
    <scope>NUCLEOTIDE SEQUENCE [LARGE SCALE GENOMIC DNA]</scope>
    <source>
        <strain evidence="5">Vietnam Oak-Knoll (FVO)</strain>
    </source>
</reference>
<dbReference type="Gene3D" id="6.10.280.180">
    <property type="entry name" value="Plasmodium RESA, N-terminal helical domain"/>
    <property type="match status" value="1"/>
</dbReference>
<dbReference type="EMBL" id="KI925144">
    <property type="protein sequence ID" value="ETW16485.1"/>
    <property type="molecule type" value="Genomic_DNA"/>
</dbReference>
<proteinExistence type="predicted"/>
<feature type="region of interest" description="Disordered" evidence="1">
    <location>
        <begin position="112"/>
        <end position="252"/>
    </location>
</feature>
<feature type="compositionally biased region" description="Acidic residues" evidence="1">
    <location>
        <begin position="128"/>
        <end position="202"/>
    </location>
</feature>
<gene>
    <name evidence="4" type="ORF">PFFVO_04613</name>
</gene>